<gene>
    <name evidence="1" type="ORF">GCM10019016_035740</name>
</gene>
<protein>
    <recommendedName>
        <fullName evidence="3">Transposase</fullName>
    </recommendedName>
</protein>
<dbReference type="Proteomes" id="UP001501455">
    <property type="component" value="Unassembled WGS sequence"/>
</dbReference>
<keyword evidence="2" id="KW-1185">Reference proteome</keyword>
<evidence type="ECO:0008006" key="3">
    <source>
        <dbReference type="Google" id="ProtNLM"/>
    </source>
</evidence>
<dbReference type="EMBL" id="BAAAXF010000025">
    <property type="protein sequence ID" value="GAA3496473.1"/>
    <property type="molecule type" value="Genomic_DNA"/>
</dbReference>
<reference evidence="2" key="1">
    <citation type="journal article" date="2019" name="Int. J. Syst. Evol. Microbiol.">
        <title>The Global Catalogue of Microorganisms (GCM) 10K type strain sequencing project: providing services to taxonomists for standard genome sequencing and annotation.</title>
        <authorList>
            <consortium name="The Broad Institute Genomics Platform"/>
            <consortium name="The Broad Institute Genome Sequencing Center for Infectious Disease"/>
            <person name="Wu L."/>
            <person name="Ma J."/>
        </authorList>
    </citation>
    <scope>NUCLEOTIDE SEQUENCE [LARGE SCALE GENOMIC DNA]</scope>
    <source>
        <strain evidence="2">JCM 4816</strain>
    </source>
</reference>
<accession>A0ABP6TMI1</accession>
<comment type="caution">
    <text evidence="1">The sequence shown here is derived from an EMBL/GenBank/DDBJ whole genome shotgun (WGS) entry which is preliminary data.</text>
</comment>
<sequence length="75" mass="8143">MGVALPRLDEAAALPWVLERVPPGRRARPAARAVLALLPNRPPPTGRWAGTDQPSAGWSLSEMLLMQYRWSVGVG</sequence>
<evidence type="ECO:0000313" key="2">
    <source>
        <dbReference type="Proteomes" id="UP001501455"/>
    </source>
</evidence>
<organism evidence="1 2">
    <name type="scientific">Streptomyces prasinosporus</name>
    <dbReference type="NCBI Taxonomy" id="68256"/>
    <lineage>
        <taxon>Bacteria</taxon>
        <taxon>Bacillati</taxon>
        <taxon>Actinomycetota</taxon>
        <taxon>Actinomycetes</taxon>
        <taxon>Kitasatosporales</taxon>
        <taxon>Streptomycetaceae</taxon>
        <taxon>Streptomyces</taxon>
        <taxon>Streptomyces albogriseolus group</taxon>
    </lineage>
</organism>
<evidence type="ECO:0000313" key="1">
    <source>
        <dbReference type="EMBL" id="GAA3496473.1"/>
    </source>
</evidence>
<name>A0ABP6TMI1_9ACTN</name>
<proteinExistence type="predicted"/>